<evidence type="ECO:0000313" key="2">
    <source>
        <dbReference type="Proteomes" id="UP000765509"/>
    </source>
</evidence>
<keyword evidence="2" id="KW-1185">Reference proteome</keyword>
<proteinExistence type="predicted"/>
<evidence type="ECO:0000313" key="1">
    <source>
        <dbReference type="EMBL" id="MBW0578382.1"/>
    </source>
</evidence>
<dbReference type="EMBL" id="AVOT02102660">
    <property type="protein sequence ID" value="MBW0578382.1"/>
    <property type="molecule type" value="Genomic_DNA"/>
</dbReference>
<feature type="non-terminal residue" evidence="1">
    <location>
        <position position="1"/>
    </location>
</feature>
<comment type="caution">
    <text evidence="1">The sequence shown here is derived from an EMBL/GenBank/DDBJ whole genome shotgun (WGS) entry which is preliminary data.</text>
</comment>
<dbReference type="AlphaFoldDB" id="A0A9Q3KCI9"/>
<protein>
    <submittedName>
        <fullName evidence="1">Uncharacterized protein</fullName>
    </submittedName>
</protein>
<sequence>MRANLNYCGDLGLLCTAYDHYVHYVLAKKYKKESQDQGWNEREVERRVVQWERQRLRDWCYKFLVAHNYARRYQIIASDVNLHSDDEYNAKAGVYVIKTLAYQSENATAFFRQIDCKIKDVEAMMGRRYNQQIRQRPKIPIISELKKTPKNVPIDLYRPEWFNERDHSEKLMAADLSK</sequence>
<reference evidence="1" key="1">
    <citation type="submission" date="2021-03" db="EMBL/GenBank/DDBJ databases">
        <title>Draft genome sequence of rust myrtle Austropuccinia psidii MF-1, a brazilian biotype.</title>
        <authorList>
            <person name="Quecine M.C."/>
            <person name="Pachon D.M.R."/>
            <person name="Bonatelli M.L."/>
            <person name="Correr F.H."/>
            <person name="Franceschini L.M."/>
            <person name="Leite T.F."/>
            <person name="Margarido G.R.A."/>
            <person name="Almeida C.A."/>
            <person name="Ferrarezi J.A."/>
            <person name="Labate C.A."/>
        </authorList>
    </citation>
    <scope>NUCLEOTIDE SEQUENCE</scope>
    <source>
        <strain evidence="1">MF-1</strain>
    </source>
</reference>
<name>A0A9Q3KCI9_9BASI</name>
<dbReference type="Proteomes" id="UP000765509">
    <property type="component" value="Unassembled WGS sequence"/>
</dbReference>
<gene>
    <name evidence="1" type="ORF">O181_118097</name>
</gene>
<dbReference type="OrthoDB" id="2507113at2759"/>
<accession>A0A9Q3KCI9</accession>
<organism evidence="1 2">
    <name type="scientific">Austropuccinia psidii MF-1</name>
    <dbReference type="NCBI Taxonomy" id="1389203"/>
    <lineage>
        <taxon>Eukaryota</taxon>
        <taxon>Fungi</taxon>
        <taxon>Dikarya</taxon>
        <taxon>Basidiomycota</taxon>
        <taxon>Pucciniomycotina</taxon>
        <taxon>Pucciniomycetes</taxon>
        <taxon>Pucciniales</taxon>
        <taxon>Sphaerophragmiaceae</taxon>
        <taxon>Austropuccinia</taxon>
    </lineage>
</organism>